<dbReference type="InParanoid" id="A0A3Q0G0L4"/>
<evidence type="ECO:0000256" key="3">
    <source>
        <dbReference type="ARBA" id="ARBA00022729"/>
    </source>
</evidence>
<keyword evidence="4 7" id="KW-1133">Transmembrane helix</keyword>
<feature type="non-terminal residue" evidence="10">
    <location>
        <position position="277"/>
    </location>
</feature>
<keyword evidence="3" id="KW-0732">Signal</keyword>
<reference evidence="10" key="1">
    <citation type="submission" date="2025-08" db="UniProtKB">
        <authorList>
            <consortium name="RefSeq"/>
        </authorList>
    </citation>
    <scope>IDENTIFICATION</scope>
</reference>
<name>A0A3Q0G0L4_ALLSI</name>
<evidence type="ECO:0000256" key="1">
    <source>
        <dbReference type="ARBA" id="ARBA00004370"/>
    </source>
</evidence>
<dbReference type="RefSeq" id="XP_025051588.1">
    <property type="nucleotide sequence ID" value="XM_025195803.1"/>
</dbReference>
<dbReference type="CDD" id="cd05713">
    <property type="entry name" value="IgV_MOG_like"/>
    <property type="match status" value="1"/>
</dbReference>
<dbReference type="GO" id="GO:0009897">
    <property type="term" value="C:external side of plasma membrane"/>
    <property type="evidence" value="ECO:0007669"/>
    <property type="project" value="TreeGrafter"/>
</dbReference>
<dbReference type="InterPro" id="IPR036179">
    <property type="entry name" value="Ig-like_dom_sf"/>
</dbReference>
<evidence type="ECO:0000313" key="9">
    <source>
        <dbReference type="Proteomes" id="UP000189705"/>
    </source>
</evidence>
<dbReference type="SMART" id="SM00409">
    <property type="entry name" value="IG"/>
    <property type="match status" value="1"/>
</dbReference>
<gene>
    <name evidence="10" type="primary">LOC112548985</name>
</gene>
<organism evidence="9 10">
    <name type="scientific">Alligator sinensis</name>
    <name type="common">Chinese alligator</name>
    <dbReference type="NCBI Taxonomy" id="38654"/>
    <lineage>
        <taxon>Eukaryota</taxon>
        <taxon>Metazoa</taxon>
        <taxon>Chordata</taxon>
        <taxon>Craniata</taxon>
        <taxon>Vertebrata</taxon>
        <taxon>Euteleostomi</taxon>
        <taxon>Archelosauria</taxon>
        <taxon>Archosauria</taxon>
        <taxon>Crocodylia</taxon>
        <taxon>Alligatoridae</taxon>
        <taxon>Alligatorinae</taxon>
        <taxon>Alligator</taxon>
    </lineage>
</organism>
<evidence type="ECO:0000256" key="7">
    <source>
        <dbReference type="SAM" id="Phobius"/>
    </source>
</evidence>
<keyword evidence="6" id="KW-0393">Immunoglobulin domain</keyword>
<evidence type="ECO:0000259" key="8">
    <source>
        <dbReference type="PROSITE" id="PS50835"/>
    </source>
</evidence>
<dbReference type="SMART" id="SM00406">
    <property type="entry name" value="IGv"/>
    <property type="match status" value="1"/>
</dbReference>
<dbReference type="InterPro" id="IPR013106">
    <property type="entry name" value="Ig_V-set"/>
</dbReference>
<feature type="domain" description="Ig-like" evidence="8">
    <location>
        <begin position="11"/>
        <end position="150"/>
    </location>
</feature>
<dbReference type="AlphaFoldDB" id="A0A3Q0G0L4"/>
<evidence type="ECO:0000256" key="5">
    <source>
        <dbReference type="ARBA" id="ARBA00023136"/>
    </source>
</evidence>
<proteinExistence type="predicted"/>
<evidence type="ECO:0000256" key="2">
    <source>
        <dbReference type="ARBA" id="ARBA00022692"/>
    </source>
</evidence>
<dbReference type="InterPro" id="IPR053896">
    <property type="entry name" value="BTN3A2-like_Ig-C"/>
</dbReference>
<dbReference type="InterPro" id="IPR050504">
    <property type="entry name" value="IgSF_BTN/MOG"/>
</dbReference>
<protein>
    <submittedName>
        <fullName evidence="10">Butyrophilin subfamily 1 member A1-like</fullName>
    </submittedName>
</protein>
<dbReference type="Pfam" id="PF22705">
    <property type="entry name" value="C2-set_3"/>
    <property type="match status" value="1"/>
</dbReference>
<dbReference type="InterPro" id="IPR013783">
    <property type="entry name" value="Ig-like_fold"/>
</dbReference>
<evidence type="ECO:0000256" key="4">
    <source>
        <dbReference type="ARBA" id="ARBA00022989"/>
    </source>
</evidence>
<dbReference type="Proteomes" id="UP000189705">
    <property type="component" value="Unplaced"/>
</dbReference>
<dbReference type="GO" id="GO:0001817">
    <property type="term" value="P:regulation of cytokine production"/>
    <property type="evidence" value="ECO:0007669"/>
    <property type="project" value="TreeGrafter"/>
</dbReference>
<dbReference type="KEGG" id="asn:112548985"/>
<keyword evidence="2 7" id="KW-0812">Transmembrane</keyword>
<evidence type="ECO:0000313" key="10">
    <source>
        <dbReference type="RefSeq" id="XP_025051588.1"/>
    </source>
</evidence>
<dbReference type="Pfam" id="PF07686">
    <property type="entry name" value="V-set"/>
    <property type="match status" value="1"/>
</dbReference>
<sequence length="277" mass="30214">MKKEVSFFVSPSASPSLPGCIALLIALQVHRLVAAQFRVIGPDQPVVVSVGAVAVLPCRLSPATSTESMEVRWFRSRFSSVVHLYRGGRDQPGEQMQEYVGRTQLLKDNISSGSVSLRIHGVRPSDHGQYTCFFQAGVSSEGTLLKLQVTALGSDPHVSAEGHQDGGIQMVCRSAGWYPEPEVQWRDHRGQLLPPASEKMFTDTAGLFHAEVSVVIMAESNQNVTCAVRSLFLNQEKTATISIAGHFFPRVSPWMVALAVIVPIMLVVIVLSFCRAK</sequence>
<dbReference type="GeneID" id="112548985"/>
<dbReference type="Gene3D" id="2.60.40.10">
    <property type="entry name" value="Immunoglobulins"/>
    <property type="match status" value="2"/>
</dbReference>
<accession>A0A3Q0G0L4</accession>
<dbReference type="GO" id="GO:0005102">
    <property type="term" value="F:signaling receptor binding"/>
    <property type="evidence" value="ECO:0007669"/>
    <property type="project" value="TreeGrafter"/>
</dbReference>
<dbReference type="FunFam" id="2.60.40.10:FF:000208">
    <property type="entry name" value="Butyrophilin subfamily 1 member A1"/>
    <property type="match status" value="1"/>
</dbReference>
<dbReference type="GO" id="GO:0050852">
    <property type="term" value="P:T cell receptor signaling pathway"/>
    <property type="evidence" value="ECO:0007669"/>
    <property type="project" value="TreeGrafter"/>
</dbReference>
<dbReference type="PANTHER" id="PTHR24100:SF149">
    <property type="entry name" value="BG-LIKE ANTIGEN 1-RELATED"/>
    <property type="match status" value="1"/>
</dbReference>
<comment type="subcellular location">
    <subcellularLocation>
        <location evidence="1">Membrane</location>
    </subcellularLocation>
</comment>
<dbReference type="InterPro" id="IPR003599">
    <property type="entry name" value="Ig_sub"/>
</dbReference>
<dbReference type="InterPro" id="IPR007110">
    <property type="entry name" value="Ig-like_dom"/>
</dbReference>
<dbReference type="SUPFAM" id="SSF48726">
    <property type="entry name" value="Immunoglobulin"/>
    <property type="match status" value="2"/>
</dbReference>
<feature type="domain" description="Ig-like" evidence="8">
    <location>
        <begin position="156"/>
        <end position="242"/>
    </location>
</feature>
<dbReference type="PANTHER" id="PTHR24100">
    <property type="entry name" value="BUTYROPHILIN"/>
    <property type="match status" value="1"/>
</dbReference>
<keyword evidence="5 7" id="KW-0472">Membrane</keyword>
<dbReference type="FunFam" id="2.60.40.10:FF:000088">
    <property type="entry name" value="Butyrophilin subfamily 1 member A1"/>
    <property type="match status" value="1"/>
</dbReference>
<keyword evidence="9" id="KW-1185">Reference proteome</keyword>
<feature type="transmembrane region" description="Helical" evidence="7">
    <location>
        <begin position="254"/>
        <end position="274"/>
    </location>
</feature>
<dbReference type="PROSITE" id="PS50835">
    <property type="entry name" value="IG_LIKE"/>
    <property type="match status" value="2"/>
</dbReference>
<evidence type="ECO:0000256" key="6">
    <source>
        <dbReference type="ARBA" id="ARBA00023319"/>
    </source>
</evidence>